<sequence>MKINKLPYSEFVSIYSKVPRLCVEVVLLTDGGVVLTKRSIEPLLGWWHLPGGTVLYNETLEHAVKRVAKEELGVNVKIEKMLGYIEYLKEQGASGLGWTISMAFLCNKKSGVLRGSEQGEIFKVFKKTLPSKIISSQKKFLLKNKII</sequence>
<feature type="domain" description="Nudix hydrolase" evidence="1">
    <location>
        <begin position="18"/>
        <end position="146"/>
    </location>
</feature>
<dbReference type="Proteomes" id="UP000034603">
    <property type="component" value="Unassembled WGS sequence"/>
</dbReference>
<dbReference type="PROSITE" id="PS51462">
    <property type="entry name" value="NUDIX"/>
    <property type="match status" value="1"/>
</dbReference>
<proteinExistence type="predicted"/>
<evidence type="ECO:0000313" key="2">
    <source>
        <dbReference type="EMBL" id="KKQ46276.1"/>
    </source>
</evidence>
<protein>
    <recommendedName>
        <fullName evidence="1">Nudix hydrolase domain-containing protein</fullName>
    </recommendedName>
</protein>
<dbReference type="Gene3D" id="3.90.79.10">
    <property type="entry name" value="Nucleoside Triphosphate Pyrophosphohydrolase"/>
    <property type="match status" value="1"/>
</dbReference>
<comment type="caution">
    <text evidence="2">The sequence shown here is derived from an EMBL/GenBank/DDBJ whole genome shotgun (WGS) entry which is preliminary data.</text>
</comment>
<organism evidence="2 3">
    <name type="scientific">Candidatus Woesebacteria bacterium GW2011_GWA1_37_8</name>
    <dbReference type="NCBI Taxonomy" id="1618546"/>
    <lineage>
        <taxon>Bacteria</taxon>
        <taxon>Candidatus Woeseibacteriota</taxon>
    </lineage>
</organism>
<dbReference type="InterPro" id="IPR000086">
    <property type="entry name" value="NUDIX_hydrolase_dom"/>
</dbReference>
<dbReference type="InterPro" id="IPR015797">
    <property type="entry name" value="NUDIX_hydrolase-like_dom_sf"/>
</dbReference>
<gene>
    <name evidence="2" type="ORF">US62_C0003G0025</name>
</gene>
<dbReference type="AlphaFoldDB" id="A0A0G0L0N7"/>
<accession>A0A0G0L0N7</accession>
<evidence type="ECO:0000259" key="1">
    <source>
        <dbReference type="PROSITE" id="PS51462"/>
    </source>
</evidence>
<dbReference type="PANTHER" id="PTHR43736:SF1">
    <property type="entry name" value="DIHYDRONEOPTERIN TRIPHOSPHATE DIPHOSPHATASE"/>
    <property type="match status" value="1"/>
</dbReference>
<dbReference type="EMBL" id="LBTR01000003">
    <property type="protein sequence ID" value="KKQ46276.1"/>
    <property type="molecule type" value="Genomic_DNA"/>
</dbReference>
<evidence type="ECO:0000313" key="3">
    <source>
        <dbReference type="Proteomes" id="UP000034603"/>
    </source>
</evidence>
<dbReference type="SUPFAM" id="SSF55811">
    <property type="entry name" value="Nudix"/>
    <property type="match status" value="1"/>
</dbReference>
<dbReference type="PANTHER" id="PTHR43736">
    <property type="entry name" value="ADP-RIBOSE PYROPHOSPHATASE"/>
    <property type="match status" value="1"/>
</dbReference>
<name>A0A0G0L0N7_9BACT</name>
<dbReference type="Pfam" id="PF00293">
    <property type="entry name" value="NUDIX"/>
    <property type="match status" value="1"/>
</dbReference>
<reference evidence="2 3" key="1">
    <citation type="journal article" date="2015" name="Nature">
        <title>rRNA introns, odd ribosomes, and small enigmatic genomes across a large radiation of phyla.</title>
        <authorList>
            <person name="Brown C.T."/>
            <person name="Hug L.A."/>
            <person name="Thomas B.C."/>
            <person name="Sharon I."/>
            <person name="Castelle C.J."/>
            <person name="Singh A."/>
            <person name="Wilkins M.J."/>
            <person name="Williams K.H."/>
            <person name="Banfield J.F."/>
        </authorList>
    </citation>
    <scope>NUCLEOTIDE SEQUENCE [LARGE SCALE GENOMIC DNA]</scope>
</reference>